<evidence type="ECO:0000256" key="8">
    <source>
        <dbReference type="SAM" id="Phobius"/>
    </source>
</evidence>
<evidence type="ECO:0000256" key="3">
    <source>
        <dbReference type="ARBA" id="ARBA00022448"/>
    </source>
</evidence>
<dbReference type="PANTHER" id="PTHR42002:SF2">
    <property type="entry name" value="ANAEROBIC C4-DICARBOXYLATE TRANSPORTER DCUC-RELATED"/>
    <property type="match status" value="1"/>
</dbReference>
<gene>
    <name evidence="9" type="primary">dcuD_2</name>
    <name evidence="9" type="ORF">VRLFYP33_01906</name>
</gene>
<feature type="transmembrane region" description="Helical" evidence="8">
    <location>
        <begin position="353"/>
        <end position="374"/>
    </location>
</feature>
<dbReference type="AlphaFoldDB" id="A0A6N3ECL0"/>
<feature type="transmembrane region" description="Helical" evidence="8">
    <location>
        <begin position="250"/>
        <end position="271"/>
    </location>
</feature>
<dbReference type="GO" id="GO:0015556">
    <property type="term" value="F:C4-dicarboxylate transmembrane transporter activity"/>
    <property type="evidence" value="ECO:0007669"/>
    <property type="project" value="InterPro"/>
</dbReference>
<feature type="transmembrane region" description="Helical" evidence="8">
    <location>
        <begin position="318"/>
        <end position="341"/>
    </location>
</feature>
<dbReference type="PANTHER" id="PTHR42002">
    <property type="entry name" value="ANAEROBIC C4-DICARBOXYLATE TRANSPORTER DCUC-RELATED"/>
    <property type="match status" value="1"/>
</dbReference>
<dbReference type="EMBL" id="CACRUX010000070">
    <property type="protein sequence ID" value="VYU38492.1"/>
    <property type="molecule type" value="Genomic_DNA"/>
</dbReference>
<dbReference type="NCBIfam" id="TIGR00771">
    <property type="entry name" value="DcuC"/>
    <property type="match status" value="1"/>
</dbReference>
<dbReference type="NCBIfam" id="NF037994">
    <property type="entry name" value="DcuC_1"/>
    <property type="match status" value="1"/>
</dbReference>
<dbReference type="InterPro" id="IPR004669">
    <property type="entry name" value="C4_dicarb_anaerob_car"/>
</dbReference>
<organism evidence="9">
    <name type="scientific">Veillonella ratti</name>
    <dbReference type="NCBI Taxonomy" id="103892"/>
    <lineage>
        <taxon>Bacteria</taxon>
        <taxon>Bacillati</taxon>
        <taxon>Bacillota</taxon>
        <taxon>Negativicutes</taxon>
        <taxon>Veillonellales</taxon>
        <taxon>Veillonellaceae</taxon>
        <taxon>Veillonella</taxon>
    </lineage>
</organism>
<comment type="subcellular location">
    <subcellularLocation>
        <location evidence="1">Cell membrane</location>
        <topology evidence="1">Multi-pass membrane protein</topology>
    </subcellularLocation>
</comment>
<name>A0A6N3ECL0_9FIRM</name>
<feature type="transmembrane region" description="Helical" evidence="8">
    <location>
        <begin position="195"/>
        <end position="214"/>
    </location>
</feature>
<evidence type="ECO:0000256" key="2">
    <source>
        <dbReference type="ARBA" id="ARBA00005275"/>
    </source>
</evidence>
<dbReference type="InterPro" id="IPR018385">
    <property type="entry name" value="C4_dicarb_anaerob_car-like"/>
</dbReference>
<dbReference type="Pfam" id="PF03606">
    <property type="entry name" value="DcuC"/>
    <property type="match status" value="1"/>
</dbReference>
<feature type="transmembrane region" description="Helical" evidence="8">
    <location>
        <begin position="440"/>
        <end position="459"/>
    </location>
</feature>
<feature type="transmembrane region" description="Helical" evidence="8">
    <location>
        <begin position="380"/>
        <end position="403"/>
    </location>
</feature>
<sequence length="460" mass="49515">MNIIISVIVILWIGTLVFKRYKAQAVLFIGGMVLLALAYLMGYGTILGAKQQTGNFIFDIYELIRILFSERAAKLGLNIMAVAGFARYMDHIGASRALVTLTIKPLKKLKSPYLVLSACWVVGMIIGLAINSASGLAMLLMVTMYPVLIALGVSKLSATAAIATTLCLDWSPSDTGTIFAAELAGIDPVTYWHSYQVPVALWVFPVVAILHYVVQKYMDKRDGHIVVAQDAVVHEEKMTNEDLKEVKAPLYYAILPIIPLALILSFSSLWISWIKMNIIMAMLIGTTVGMIFQYLRTFEGKSTLADLQVYFDGMGRQMANVVSLIVAGELFAKGLMAIGTIDALINWTKTSGFGGIGITLVMVSIIGISSIVMGSGNAPFFAFANLVPSIAASTGVSAALMILPMHFIASAFRTISPITAVIVVAAGMAGISPFDLVKRTAIPMIGAGFTLVVANFVMFL</sequence>
<feature type="transmembrane region" description="Helical" evidence="8">
    <location>
        <begin position="136"/>
        <end position="153"/>
    </location>
</feature>
<proteinExistence type="inferred from homology"/>
<keyword evidence="7 8" id="KW-0472">Membrane</keyword>
<evidence type="ECO:0000256" key="4">
    <source>
        <dbReference type="ARBA" id="ARBA00022475"/>
    </source>
</evidence>
<protein>
    <submittedName>
        <fullName evidence="9">Cryptic C4-dicarboxylate transporter DcuD</fullName>
    </submittedName>
</protein>
<evidence type="ECO:0000256" key="1">
    <source>
        <dbReference type="ARBA" id="ARBA00004651"/>
    </source>
</evidence>
<comment type="similarity">
    <text evidence="2">Belongs to the DcuC/DcuD transporter (TC 2.A.61) family.</text>
</comment>
<feature type="transmembrane region" description="Helical" evidence="8">
    <location>
        <begin position="113"/>
        <end position="130"/>
    </location>
</feature>
<feature type="transmembrane region" description="Helical" evidence="8">
    <location>
        <begin position="278"/>
        <end position="298"/>
    </location>
</feature>
<evidence type="ECO:0000313" key="9">
    <source>
        <dbReference type="EMBL" id="VYU38492.1"/>
    </source>
</evidence>
<dbReference type="GO" id="GO:0005886">
    <property type="term" value="C:plasma membrane"/>
    <property type="evidence" value="ECO:0007669"/>
    <property type="project" value="UniProtKB-SubCell"/>
</dbReference>
<evidence type="ECO:0000256" key="7">
    <source>
        <dbReference type="ARBA" id="ARBA00023136"/>
    </source>
</evidence>
<evidence type="ECO:0000256" key="6">
    <source>
        <dbReference type="ARBA" id="ARBA00022989"/>
    </source>
</evidence>
<reference evidence="9" key="1">
    <citation type="submission" date="2019-11" db="EMBL/GenBank/DDBJ databases">
        <authorList>
            <person name="Feng L."/>
        </authorList>
    </citation>
    <scope>NUCLEOTIDE SEQUENCE</scope>
    <source>
        <strain evidence="9">VrattiLFYP33</strain>
    </source>
</reference>
<keyword evidence="6 8" id="KW-1133">Transmembrane helix</keyword>
<keyword evidence="3" id="KW-0813">Transport</keyword>
<accession>A0A6N3ECL0</accession>
<feature type="transmembrane region" description="Helical" evidence="8">
    <location>
        <begin position="29"/>
        <end position="49"/>
    </location>
</feature>
<feature type="transmembrane region" description="Helical" evidence="8">
    <location>
        <begin position="415"/>
        <end position="434"/>
    </location>
</feature>
<dbReference type="RefSeq" id="WP_156705443.1">
    <property type="nucleotide sequence ID" value="NZ_CACRUX010000070.1"/>
</dbReference>
<evidence type="ECO:0000256" key="5">
    <source>
        <dbReference type="ARBA" id="ARBA00022692"/>
    </source>
</evidence>
<keyword evidence="4" id="KW-1003">Cell membrane</keyword>
<keyword evidence="5 8" id="KW-0812">Transmembrane</keyword>